<reference evidence="1 2" key="1">
    <citation type="submission" date="2016-05" db="EMBL/GenBank/DDBJ databases">
        <title>Comparative analysis of secretome profiles of manganese(II)-oxidizing ascomycete fungi.</title>
        <authorList>
            <consortium name="DOE Joint Genome Institute"/>
            <person name="Zeiner C.A."/>
            <person name="Purvine S.O."/>
            <person name="Zink E.M."/>
            <person name="Wu S."/>
            <person name="Pasa-Tolic L."/>
            <person name="Chaput D.L."/>
            <person name="Haridas S."/>
            <person name="Grigoriev I.V."/>
            <person name="Santelli C.M."/>
            <person name="Hansel C.M."/>
        </authorList>
    </citation>
    <scope>NUCLEOTIDE SEQUENCE [LARGE SCALE GENOMIC DNA]</scope>
    <source>
        <strain evidence="1 2">SRC1lrK2f</strain>
    </source>
</reference>
<sequence length="166" mass="18892">MVRVKLRSRKQTLAKHARLNVAFGFAQRLFVCRRTGGDLPVPLSRQVAKPCTTECHPRPSTPFCSSEHRAGSSAWSTIFEILVCPLLRLAASYVSRSYTLDHPEPCRAHYPALWDQRWFQQSDVAHAVPITMFDPDNLQMEHRVTATTLSCHVFHMPLSEHVRALT</sequence>
<dbReference type="RefSeq" id="XP_018382994.1">
    <property type="nucleotide sequence ID" value="XM_018530909.1"/>
</dbReference>
<proteinExistence type="predicted"/>
<name>A0A177DCN3_ALTAL</name>
<accession>A0A177DCN3</accession>
<evidence type="ECO:0000313" key="1">
    <source>
        <dbReference type="EMBL" id="OAG17573.1"/>
    </source>
</evidence>
<dbReference type="Proteomes" id="UP000077248">
    <property type="component" value="Unassembled WGS sequence"/>
</dbReference>
<evidence type="ECO:0000313" key="2">
    <source>
        <dbReference type="Proteomes" id="UP000077248"/>
    </source>
</evidence>
<organism evidence="1 2">
    <name type="scientific">Alternaria alternata</name>
    <name type="common">Alternaria rot fungus</name>
    <name type="synonym">Torula alternata</name>
    <dbReference type="NCBI Taxonomy" id="5599"/>
    <lineage>
        <taxon>Eukaryota</taxon>
        <taxon>Fungi</taxon>
        <taxon>Dikarya</taxon>
        <taxon>Ascomycota</taxon>
        <taxon>Pezizomycotina</taxon>
        <taxon>Dothideomycetes</taxon>
        <taxon>Pleosporomycetidae</taxon>
        <taxon>Pleosporales</taxon>
        <taxon>Pleosporineae</taxon>
        <taxon>Pleosporaceae</taxon>
        <taxon>Alternaria</taxon>
        <taxon>Alternaria sect. Alternaria</taxon>
        <taxon>Alternaria alternata complex</taxon>
    </lineage>
</organism>
<dbReference type="GeneID" id="29116503"/>
<protein>
    <submittedName>
        <fullName evidence="1">Uncharacterized protein</fullName>
    </submittedName>
</protein>
<gene>
    <name evidence="1" type="ORF">CC77DRAFT_263563</name>
</gene>
<dbReference type="EMBL" id="KV441486">
    <property type="protein sequence ID" value="OAG17573.1"/>
    <property type="molecule type" value="Genomic_DNA"/>
</dbReference>
<keyword evidence="2" id="KW-1185">Reference proteome</keyword>
<dbReference type="AlphaFoldDB" id="A0A177DCN3"/>
<dbReference type="KEGG" id="aalt:CC77DRAFT_263563"/>
<dbReference type="VEuPathDB" id="FungiDB:CC77DRAFT_263563"/>